<organism evidence="1 2">
    <name type="scientific">Paramecium pentaurelia</name>
    <dbReference type="NCBI Taxonomy" id="43138"/>
    <lineage>
        <taxon>Eukaryota</taxon>
        <taxon>Sar</taxon>
        <taxon>Alveolata</taxon>
        <taxon>Ciliophora</taxon>
        <taxon>Intramacronucleata</taxon>
        <taxon>Oligohymenophorea</taxon>
        <taxon>Peniculida</taxon>
        <taxon>Parameciidae</taxon>
        <taxon>Paramecium</taxon>
    </lineage>
</organism>
<evidence type="ECO:0000313" key="2">
    <source>
        <dbReference type="Proteomes" id="UP000689195"/>
    </source>
</evidence>
<proteinExistence type="predicted"/>
<gene>
    <name evidence="1" type="ORF">PPENT_87.1.T0470126</name>
</gene>
<dbReference type="OrthoDB" id="10368003at2759"/>
<comment type="caution">
    <text evidence="1">The sequence shown here is derived from an EMBL/GenBank/DDBJ whole genome shotgun (WGS) entry which is preliminary data.</text>
</comment>
<dbReference type="Proteomes" id="UP000689195">
    <property type="component" value="Unassembled WGS sequence"/>
</dbReference>
<dbReference type="AlphaFoldDB" id="A0A8S1UUD8"/>
<accession>A0A8S1UUD8</accession>
<reference evidence="1" key="1">
    <citation type="submission" date="2021-01" db="EMBL/GenBank/DDBJ databases">
        <authorList>
            <consortium name="Genoscope - CEA"/>
            <person name="William W."/>
        </authorList>
    </citation>
    <scope>NUCLEOTIDE SEQUENCE</scope>
</reference>
<sequence>MINTQIANLTKQLKIKDDAIQKAYLIIEAQQKEILNLQQYQQLSVTKQSTTRNISKSMHNFNFQSQIENYKQEITNFLEYEKMIEYFFNNQLKDQQVIISNQKLTQLDFELEYWQNLYQETIKTLEKAIKINNTIEQQNLELQQYLEQIVFENKLARQYIQQLTKTENNSSQQVDVLDFISSSSIQALNQSFQTFSSFISEVVLCATTKFKLKQQEETYQISDFKKEIKQLQSASLQYEIFFQEIANILGIQQDQQSFLQHQGQIIKEIKSLQFQTLTQRESNKENEMNNCNISQNVQKLSTIINQFNNVFNQIVQQFQEDQKLNEILSQIHNLINLLFNEITDSKLVNVKLLNGLNSSCRQLRNSYQKMVV</sequence>
<keyword evidence="2" id="KW-1185">Reference proteome</keyword>
<evidence type="ECO:0000313" key="1">
    <source>
        <dbReference type="EMBL" id="CAD8167452.1"/>
    </source>
</evidence>
<name>A0A8S1UUD8_9CILI</name>
<protein>
    <submittedName>
        <fullName evidence="1">Uncharacterized protein</fullName>
    </submittedName>
</protein>
<dbReference type="EMBL" id="CAJJDO010000047">
    <property type="protein sequence ID" value="CAD8167452.1"/>
    <property type="molecule type" value="Genomic_DNA"/>
</dbReference>